<keyword evidence="2" id="KW-0680">Restriction system</keyword>
<comment type="similarity">
    <text evidence="1">Belongs to the type-I restriction system S methylase family.</text>
</comment>
<dbReference type="PANTHER" id="PTHR30408">
    <property type="entry name" value="TYPE-1 RESTRICTION ENZYME ECOKI SPECIFICITY PROTEIN"/>
    <property type="match status" value="1"/>
</dbReference>
<evidence type="ECO:0000313" key="6">
    <source>
        <dbReference type="Proteomes" id="UP001501822"/>
    </source>
</evidence>
<dbReference type="Pfam" id="PF01420">
    <property type="entry name" value="Methylase_S"/>
    <property type="match status" value="1"/>
</dbReference>
<dbReference type="InterPro" id="IPR052021">
    <property type="entry name" value="Type-I_RS_S_subunit"/>
</dbReference>
<dbReference type="PANTHER" id="PTHR30408:SF13">
    <property type="entry name" value="TYPE I RESTRICTION ENZYME HINDI SPECIFICITY SUBUNIT"/>
    <property type="match status" value="1"/>
</dbReference>
<dbReference type="Gene3D" id="3.90.220.20">
    <property type="entry name" value="DNA methylase specificity domains"/>
    <property type="match status" value="2"/>
</dbReference>
<protein>
    <submittedName>
        <fullName evidence="5">Restriction endonuclease subunit S</fullName>
    </submittedName>
</protein>
<evidence type="ECO:0000256" key="3">
    <source>
        <dbReference type="ARBA" id="ARBA00023125"/>
    </source>
</evidence>
<dbReference type="Proteomes" id="UP001501822">
    <property type="component" value="Unassembled WGS sequence"/>
</dbReference>
<keyword evidence="6" id="KW-1185">Reference proteome</keyword>
<dbReference type="InterPro" id="IPR044946">
    <property type="entry name" value="Restrct_endonuc_typeI_TRD_sf"/>
</dbReference>
<accession>A0ABN0XBK8</accession>
<dbReference type="RefSeq" id="WP_252803789.1">
    <property type="nucleotide sequence ID" value="NZ_BAAABM010000053.1"/>
</dbReference>
<evidence type="ECO:0000256" key="2">
    <source>
        <dbReference type="ARBA" id="ARBA00022747"/>
    </source>
</evidence>
<reference evidence="5 6" key="1">
    <citation type="journal article" date="2019" name="Int. J. Syst. Evol. Microbiol.">
        <title>The Global Catalogue of Microorganisms (GCM) 10K type strain sequencing project: providing services to taxonomists for standard genome sequencing and annotation.</title>
        <authorList>
            <consortium name="The Broad Institute Genomics Platform"/>
            <consortium name="The Broad Institute Genome Sequencing Center for Infectious Disease"/>
            <person name="Wu L."/>
            <person name="Ma J."/>
        </authorList>
    </citation>
    <scope>NUCLEOTIDE SEQUENCE [LARGE SCALE GENOMIC DNA]</scope>
    <source>
        <strain evidence="5 6">JCM 3146</strain>
    </source>
</reference>
<keyword evidence="5" id="KW-0540">Nuclease</keyword>
<dbReference type="InterPro" id="IPR000055">
    <property type="entry name" value="Restrct_endonuc_typeI_TRD"/>
</dbReference>
<dbReference type="GO" id="GO:0004519">
    <property type="term" value="F:endonuclease activity"/>
    <property type="evidence" value="ECO:0007669"/>
    <property type="project" value="UniProtKB-KW"/>
</dbReference>
<name>A0ABN0XBK8_9ACTN</name>
<evidence type="ECO:0000259" key="4">
    <source>
        <dbReference type="Pfam" id="PF01420"/>
    </source>
</evidence>
<dbReference type="CDD" id="cd17259">
    <property type="entry name" value="RMtype1_S_StySKI-TRD2-CR2_like"/>
    <property type="match status" value="1"/>
</dbReference>
<keyword evidence="5" id="KW-0378">Hydrolase</keyword>
<keyword evidence="5" id="KW-0255">Endonuclease</keyword>
<dbReference type="CDD" id="cd17260">
    <property type="entry name" value="RMtype1_S_EcoEI-TRD1-CR1_like"/>
    <property type="match status" value="1"/>
</dbReference>
<dbReference type="SUPFAM" id="SSF116734">
    <property type="entry name" value="DNA methylase specificity domain"/>
    <property type="match status" value="2"/>
</dbReference>
<proteinExistence type="inferred from homology"/>
<evidence type="ECO:0000256" key="1">
    <source>
        <dbReference type="ARBA" id="ARBA00010923"/>
    </source>
</evidence>
<sequence>MSDLVKLGDYVELLTGFPFKSSGYCGANEPGIRLLRGDNIGQGRIRWEGVKFWPAGNHAAYLQYQLQVGDVVLAMDRPWIEAGLKYAEIRPEDMPSLLVQRVARLRALPGLNQKYLKYLIGSKPFIDYILGTQTGTAIPHISGRQIRDFEFALPSTHTQRAIGDILGTLDDKIAVNDRIATTYEKILRLEFEALKVDVEPELQDSIPASDVIEFNPRLRVSNSVDAVYLEMAALPTTTARVDDWARRPPKSGTRFMNGDTVMARITPCLENGKTAYIDFLEEGEVGIGSTEFIVMRTRAPYPTHLSYFLARSPRFRSHAIRNMVGSSGRQRVSAMSLTDFPLRRPHENDLARFGEATSKAFAHMKSIGLESKTLAELRDTLLPKLMSGGIRVRDAERLVEDAA</sequence>
<keyword evidence="3" id="KW-0238">DNA-binding</keyword>
<gene>
    <name evidence="5" type="ORF">GCM10010151_57510</name>
</gene>
<dbReference type="EMBL" id="BAAABM010000053">
    <property type="protein sequence ID" value="GAA0360168.1"/>
    <property type="molecule type" value="Genomic_DNA"/>
</dbReference>
<evidence type="ECO:0000313" key="5">
    <source>
        <dbReference type="EMBL" id="GAA0360168.1"/>
    </source>
</evidence>
<feature type="domain" description="Type I restriction modification DNA specificity" evidence="4">
    <location>
        <begin position="63"/>
        <end position="179"/>
    </location>
</feature>
<organism evidence="5 6">
    <name type="scientific">Actinoallomurus spadix</name>
    <dbReference type="NCBI Taxonomy" id="79912"/>
    <lineage>
        <taxon>Bacteria</taxon>
        <taxon>Bacillati</taxon>
        <taxon>Actinomycetota</taxon>
        <taxon>Actinomycetes</taxon>
        <taxon>Streptosporangiales</taxon>
        <taxon>Thermomonosporaceae</taxon>
        <taxon>Actinoallomurus</taxon>
    </lineage>
</organism>
<comment type="caution">
    <text evidence="5">The sequence shown here is derived from an EMBL/GenBank/DDBJ whole genome shotgun (WGS) entry which is preliminary data.</text>
</comment>